<comment type="caution">
    <text evidence="2">The sequence shown here is derived from an EMBL/GenBank/DDBJ whole genome shotgun (WGS) entry which is preliminary data.</text>
</comment>
<keyword evidence="1" id="KW-0812">Transmembrane</keyword>
<gene>
    <name evidence="2" type="ORF">OXX778_LOCUS1642</name>
</gene>
<evidence type="ECO:0000256" key="1">
    <source>
        <dbReference type="SAM" id="Phobius"/>
    </source>
</evidence>
<organism evidence="2 3">
    <name type="scientific">Brachionus calyciflorus</name>
    <dbReference type="NCBI Taxonomy" id="104777"/>
    <lineage>
        <taxon>Eukaryota</taxon>
        <taxon>Metazoa</taxon>
        <taxon>Spiralia</taxon>
        <taxon>Gnathifera</taxon>
        <taxon>Rotifera</taxon>
        <taxon>Eurotatoria</taxon>
        <taxon>Monogononta</taxon>
        <taxon>Pseudotrocha</taxon>
        <taxon>Ploima</taxon>
        <taxon>Brachionidae</taxon>
        <taxon>Brachionus</taxon>
    </lineage>
</organism>
<dbReference type="AlphaFoldDB" id="A0A813MI39"/>
<reference evidence="2" key="1">
    <citation type="submission" date="2021-02" db="EMBL/GenBank/DDBJ databases">
        <authorList>
            <person name="Nowell W R."/>
        </authorList>
    </citation>
    <scope>NUCLEOTIDE SEQUENCE</scope>
    <source>
        <strain evidence="2">Ploen Becks lab</strain>
    </source>
</reference>
<keyword evidence="1" id="KW-0472">Membrane</keyword>
<sequence length="187" mass="20985">MLGKNEIFLGSWIILQNINYSSCVVCHFYDRLSNQIRTTYCPQACCLTASNIENACCFNWTWVFALIVVLPIVFCILVICLLFYYIFKKKTLGVHEIDENSYVDPVVNSPVFNQSIYTVFPPAYNEQTMSNNCINITGSTRPTQISASLEPPAYHSVVNSISRAALKSESQPHLITSAPKLQLSATI</sequence>
<name>A0A813MI39_9BILA</name>
<evidence type="ECO:0000313" key="2">
    <source>
        <dbReference type="EMBL" id="CAF0715927.1"/>
    </source>
</evidence>
<dbReference type="EMBL" id="CAJNOC010000110">
    <property type="protein sequence ID" value="CAF0715927.1"/>
    <property type="molecule type" value="Genomic_DNA"/>
</dbReference>
<dbReference type="Proteomes" id="UP000663879">
    <property type="component" value="Unassembled WGS sequence"/>
</dbReference>
<accession>A0A813MI39</accession>
<keyword evidence="3" id="KW-1185">Reference proteome</keyword>
<evidence type="ECO:0000313" key="3">
    <source>
        <dbReference type="Proteomes" id="UP000663879"/>
    </source>
</evidence>
<keyword evidence="1" id="KW-1133">Transmembrane helix</keyword>
<proteinExistence type="predicted"/>
<feature type="transmembrane region" description="Helical" evidence="1">
    <location>
        <begin position="60"/>
        <end position="87"/>
    </location>
</feature>
<protein>
    <submittedName>
        <fullName evidence="2">Uncharacterized protein</fullName>
    </submittedName>
</protein>